<proteinExistence type="inferred from homology"/>
<dbReference type="InParanoid" id="D8LYE9"/>
<dbReference type="OrthoDB" id="200206at2759"/>
<keyword evidence="2" id="KW-0507">mRNA processing</keyword>
<dbReference type="GO" id="GO:0032797">
    <property type="term" value="C:SMN complex"/>
    <property type="evidence" value="ECO:0007669"/>
    <property type="project" value="TreeGrafter"/>
</dbReference>
<keyword evidence="3" id="KW-0677">Repeat</keyword>
<keyword evidence="1 7" id="KW-0853">WD repeat</keyword>
<evidence type="ECO:0000256" key="6">
    <source>
        <dbReference type="ARBA" id="ARBA00040390"/>
    </source>
</evidence>
<dbReference type="PANTHER" id="PTHR19877">
    <property type="entry name" value="EUKARYOTIC TRANSLATION INITIATION FACTOR 3 SUBUNIT I"/>
    <property type="match status" value="1"/>
</dbReference>
<evidence type="ECO:0000256" key="3">
    <source>
        <dbReference type="ARBA" id="ARBA00022737"/>
    </source>
</evidence>
<gene>
    <name evidence="8" type="ORF">GSBLH_T00000908001</name>
</gene>
<dbReference type="SMART" id="SM00320">
    <property type="entry name" value="WD40"/>
    <property type="match status" value="5"/>
</dbReference>
<evidence type="ECO:0000256" key="2">
    <source>
        <dbReference type="ARBA" id="ARBA00022664"/>
    </source>
</evidence>
<dbReference type="RefSeq" id="XP_012894652.1">
    <property type="nucleotide sequence ID" value="XM_013039198.1"/>
</dbReference>
<dbReference type="GO" id="GO:0000387">
    <property type="term" value="P:spliceosomal snRNP assembly"/>
    <property type="evidence" value="ECO:0007669"/>
    <property type="project" value="TreeGrafter"/>
</dbReference>
<reference evidence="8" key="1">
    <citation type="submission" date="2010-02" db="EMBL/GenBank/DDBJ databases">
        <title>Sequencing and annotation of the Blastocystis hominis genome.</title>
        <authorList>
            <person name="Wincker P."/>
        </authorList>
    </citation>
    <scope>NUCLEOTIDE SEQUENCE</scope>
    <source>
        <strain evidence="8">Singapore isolate B</strain>
    </source>
</reference>
<accession>D8LYE9</accession>
<dbReference type="Gene3D" id="2.130.10.10">
    <property type="entry name" value="YVTN repeat-like/Quinoprotein amine dehydrogenase"/>
    <property type="match status" value="1"/>
</dbReference>
<organism evidence="8">
    <name type="scientific">Blastocystis hominis</name>
    <dbReference type="NCBI Taxonomy" id="12968"/>
    <lineage>
        <taxon>Eukaryota</taxon>
        <taxon>Sar</taxon>
        <taxon>Stramenopiles</taxon>
        <taxon>Bigyra</taxon>
        <taxon>Opalozoa</taxon>
        <taxon>Opalinata</taxon>
        <taxon>Blastocystidae</taxon>
        <taxon>Blastocystis</taxon>
    </lineage>
</organism>
<dbReference type="PROSITE" id="PS50082">
    <property type="entry name" value="WD_REPEATS_2"/>
    <property type="match status" value="2"/>
</dbReference>
<evidence type="ECO:0000256" key="5">
    <source>
        <dbReference type="ARBA" id="ARBA00038394"/>
    </source>
</evidence>
<dbReference type="InterPro" id="IPR015943">
    <property type="entry name" value="WD40/YVTN_repeat-like_dom_sf"/>
</dbReference>
<feature type="repeat" description="WD" evidence="7">
    <location>
        <begin position="62"/>
        <end position="103"/>
    </location>
</feature>
<name>D8LYE9_BLAHO</name>
<dbReference type="PANTHER" id="PTHR19877:SF13">
    <property type="entry name" value="SERINE-THREONINE KINASE RECEPTOR-ASSOCIATED PROTEIN"/>
    <property type="match status" value="1"/>
</dbReference>
<evidence type="ECO:0000256" key="7">
    <source>
        <dbReference type="PROSITE-ProRule" id="PRU00221"/>
    </source>
</evidence>
<dbReference type="GeneID" id="24918195"/>
<dbReference type="PROSITE" id="PS50294">
    <property type="entry name" value="WD_REPEATS_REGION"/>
    <property type="match status" value="1"/>
</dbReference>
<dbReference type="InterPro" id="IPR001680">
    <property type="entry name" value="WD40_rpt"/>
</dbReference>
<comment type="similarity">
    <text evidence="5">Belongs to the WD repeat STRAP family.</text>
</comment>
<dbReference type="GO" id="GO:0003723">
    <property type="term" value="F:RNA binding"/>
    <property type="evidence" value="ECO:0007669"/>
    <property type="project" value="TreeGrafter"/>
</dbReference>
<feature type="repeat" description="WD" evidence="7">
    <location>
        <begin position="267"/>
        <end position="303"/>
    </location>
</feature>
<sequence length="303" mass="33166">MEGKSMKQHNSSASILCPGHTRTVVGLDCSANTPDGVFFVSACLDGKPMLREAKTGNWIGSFIGHEGAVWSARVNKGATLVATASADFTGRLWNATNGSLLHSFPQKHIVKAAAISEDSSLVAFGGKSKEVNIYSTSSYDLLSTFHFDEEVAFLEFCPLPSLSTRMICVGLSGKIVLFDSASTSSELHSIQLTDIILDVSLSGDLICLATCHGVRFLSWDLVIMNKKEYPFHTNSCDVNRKHTRYLVSDIDTIYEVDYQTHEIIAAYHGHHGTVHSLRYCSEGDAFISGSDDSSIRLWMTDRN</sequence>
<keyword evidence="9" id="KW-1185">Reference proteome</keyword>
<keyword evidence="4" id="KW-0508">mRNA splicing</keyword>
<evidence type="ECO:0000256" key="4">
    <source>
        <dbReference type="ARBA" id="ARBA00023187"/>
    </source>
</evidence>
<protein>
    <recommendedName>
        <fullName evidence="6">Serine-threonine kinase receptor-associated protein</fullName>
    </recommendedName>
</protein>
<evidence type="ECO:0000256" key="1">
    <source>
        <dbReference type="ARBA" id="ARBA00022574"/>
    </source>
</evidence>
<dbReference type="AlphaFoldDB" id="D8LYE9"/>
<evidence type="ECO:0000313" key="8">
    <source>
        <dbReference type="EMBL" id="CBK20604.2"/>
    </source>
</evidence>
<dbReference type="InterPro" id="IPR036322">
    <property type="entry name" value="WD40_repeat_dom_sf"/>
</dbReference>
<dbReference type="SUPFAM" id="SSF50978">
    <property type="entry name" value="WD40 repeat-like"/>
    <property type="match status" value="1"/>
</dbReference>
<evidence type="ECO:0000313" key="9">
    <source>
        <dbReference type="Proteomes" id="UP000008312"/>
    </source>
</evidence>
<dbReference type="Pfam" id="PF00400">
    <property type="entry name" value="WD40"/>
    <property type="match status" value="2"/>
</dbReference>
<dbReference type="EMBL" id="FN668639">
    <property type="protein sequence ID" value="CBK20604.2"/>
    <property type="molecule type" value="Genomic_DNA"/>
</dbReference>
<dbReference type="Proteomes" id="UP000008312">
    <property type="component" value="Unassembled WGS sequence"/>
</dbReference>